<keyword evidence="3 6" id="KW-0238">DNA-binding</keyword>
<evidence type="ECO:0000313" key="7">
    <source>
        <dbReference type="Proteomes" id="UP000449846"/>
    </source>
</evidence>
<dbReference type="GO" id="GO:0000976">
    <property type="term" value="F:transcription cis-regulatory region binding"/>
    <property type="evidence" value="ECO:0007669"/>
    <property type="project" value="TreeGrafter"/>
</dbReference>
<dbReference type="SUPFAM" id="SSF53822">
    <property type="entry name" value="Periplasmic binding protein-like I"/>
    <property type="match status" value="1"/>
</dbReference>
<proteinExistence type="predicted"/>
<dbReference type="AlphaFoldDB" id="A0A844HTC2"/>
<comment type="caution">
    <text evidence="6">The sequence shown here is derived from an EMBL/GenBank/DDBJ whole genome shotgun (WGS) entry which is preliminary data.</text>
</comment>
<dbReference type="PROSITE" id="PS50932">
    <property type="entry name" value="HTH_LACI_2"/>
    <property type="match status" value="1"/>
</dbReference>
<dbReference type="InterPro" id="IPR000843">
    <property type="entry name" value="HTH_LacI"/>
</dbReference>
<accession>A0A844HTC2</accession>
<dbReference type="InterPro" id="IPR010982">
    <property type="entry name" value="Lambda_DNA-bd_dom_sf"/>
</dbReference>
<keyword evidence="1" id="KW-0678">Repressor</keyword>
<evidence type="ECO:0000259" key="5">
    <source>
        <dbReference type="PROSITE" id="PS50932"/>
    </source>
</evidence>
<keyword evidence="7" id="KW-1185">Reference proteome</keyword>
<reference evidence="6 7" key="1">
    <citation type="submission" date="2019-11" db="EMBL/GenBank/DDBJ databases">
        <authorList>
            <person name="Dong K."/>
        </authorList>
    </citation>
    <scope>NUCLEOTIDE SEQUENCE [LARGE SCALE GENOMIC DNA]</scope>
    <source>
        <strain evidence="6 7">NBRC 112902</strain>
    </source>
</reference>
<dbReference type="SMART" id="SM00354">
    <property type="entry name" value="HTH_LACI"/>
    <property type="match status" value="1"/>
</dbReference>
<keyword evidence="4" id="KW-0804">Transcription</keyword>
<dbReference type="SUPFAM" id="SSF47413">
    <property type="entry name" value="lambda repressor-like DNA-binding domains"/>
    <property type="match status" value="1"/>
</dbReference>
<dbReference type="CDD" id="cd01392">
    <property type="entry name" value="HTH_LacI"/>
    <property type="match status" value="1"/>
</dbReference>
<evidence type="ECO:0000256" key="3">
    <source>
        <dbReference type="ARBA" id="ARBA00023125"/>
    </source>
</evidence>
<dbReference type="PANTHER" id="PTHR30146:SF95">
    <property type="entry name" value="RIBOSE OPERON REPRESSOR"/>
    <property type="match status" value="1"/>
</dbReference>
<sequence>MAKSKLKPRKASVSASRVAEVAGVSRSAVSRTFTDGASVSPETRAKVLAAAEKLGYHVNHLARGLIHHRSGIVCLIVAEMQTPFQASFVEAATRRLQDKGKVVMVLNTAGQPANVEAALRQTLNYRAEATVVVSGAPPLSLVETCIENGQRVILINRDDAIEGPQFLMIENEAAATEACFMLRRAGCTRLAVVSSTAGTPSIVARETAFVAAAKSAGIEVAVSRAGPTGYASGAESARQLLAGSNRPDGVFCVTDLLALGFLDATRIEFRLRIPEDICVIGFDDISAASWLGYDLTTFRQPIAEIADYIAEMLDEDEGGPAKVRFPVHVVWRKTVRP</sequence>
<evidence type="ECO:0000313" key="6">
    <source>
        <dbReference type="EMBL" id="MTH61567.1"/>
    </source>
</evidence>
<evidence type="ECO:0000256" key="1">
    <source>
        <dbReference type="ARBA" id="ARBA00022491"/>
    </source>
</evidence>
<evidence type="ECO:0000256" key="2">
    <source>
        <dbReference type="ARBA" id="ARBA00023015"/>
    </source>
</evidence>
<gene>
    <name evidence="6" type="ORF">GL300_20335</name>
</gene>
<feature type="domain" description="HTH lacI-type" evidence="5">
    <location>
        <begin position="18"/>
        <end position="67"/>
    </location>
</feature>
<dbReference type="Proteomes" id="UP000449846">
    <property type="component" value="Unassembled WGS sequence"/>
</dbReference>
<dbReference type="Pfam" id="PF00356">
    <property type="entry name" value="LacI"/>
    <property type="match status" value="1"/>
</dbReference>
<organism evidence="6 7">
    <name type="scientific">Paracoccus litorisediminis</name>
    <dbReference type="NCBI Taxonomy" id="2006130"/>
    <lineage>
        <taxon>Bacteria</taxon>
        <taxon>Pseudomonadati</taxon>
        <taxon>Pseudomonadota</taxon>
        <taxon>Alphaproteobacteria</taxon>
        <taxon>Rhodobacterales</taxon>
        <taxon>Paracoccaceae</taxon>
        <taxon>Paracoccus</taxon>
    </lineage>
</organism>
<evidence type="ECO:0000256" key="4">
    <source>
        <dbReference type="ARBA" id="ARBA00023163"/>
    </source>
</evidence>
<dbReference type="EMBL" id="WMIG01000017">
    <property type="protein sequence ID" value="MTH61567.1"/>
    <property type="molecule type" value="Genomic_DNA"/>
</dbReference>
<dbReference type="Pfam" id="PF13377">
    <property type="entry name" value="Peripla_BP_3"/>
    <property type="match status" value="1"/>
</dbReference>
<name>A0A844HTC2_9RHOB</name>
<dbReference type="InterPro" id="IPR028082">
    <property type="entry name" value="Peripla_BP_I"/>
</dbReference>
<protein>
    <submittedName>
        <fullName evidence="6">LacI family DNA-binding transcriptional regulator</fullName>
    </submittedName>
</protein>
<dbReference type="GO" id="GO:0003700">
    <property type="term" value="F:DNA-binding transcription factor activity"/>
    <property type="evidence" value="ECO:0007669"/>
    <property type="project" value="TreeGrafter"/>
</dbReference>
<keyword evidence="2" id="KW-0805">Transcription regulation</keyword>
<dbReference type="PANTHER" id="PTHR30146">
    <property type="entry name" value="LACI-RELATED TRANSCRIPTIONAL REPRESSOR"/>
    <property type="match status" value="1"/>
</dbReference>
<dbReference type="CDD" id="cd06278">
    <property type="entry name" value="PBP1_LacI-like"/>
    <property type="match status" value="1"/>
</dbReference>
<dbReference type="Gene3D" id="1.10.260.40">
    <property type="entry name" value="lambda repressor-like DNA-binding domains"/>
    <property type="match status" value="1"/>
</dbReference>
<dbReference type="InterPro" id="IPR046335">
    <property type="entry name" value="LacI/GalR-like_sensor"/>
</dbReference>
<dbReference type="Gene3D" id="3.40.50.2300">
    <property type="match status" value="2"/>
</dbReference>